<gene>
    <name evidence="2" type="ORF">ENO10_06820</name>
</gene>
<dbReference type="GO" id="GO:0003677">
    <property type="term" value="F:DNA binding"/>
    <property type="evidence" value="ECO:0007669"/>
    <property type="project" value="InterPro"/>
</dbReference>
<dbReference type="SUPFAM" id="SSF46689">
    <property type="entry name" value="Homeodomain-like"/>
    <property type="match status" value="1"/>
</dbReference>
<dbReference type="PANTHER" id="PTHR33609:SF1">
    <property type="entry name" value="TRANSPOSASE"/>
    <property type="match status" value="1"/>
</dbReference>
<reference evidence="2" key="1">
    <citation type="journal article" date="2020" name="mSystems">
        <title>Genome- and Community-Level Interaction Insights into Carbon Utilization and Element Cycling Functions of Hydrothermarchaeota in Hydrothermal Sediment.</title>
        <authorList>
            <person name="Zhou Z."/>
            <person name="Liu Y."/>
            <person name="Xu W."/>
            <person name="Pan J."/>
            <person name="Luo Z.H."/>
            <person name="Li M."/>
        </authorList>
    </citation>
    <scope>NUCLEOTIDE SEQUENCE [LARGE SCALE GENOMIC DNA]</scope>
    <source>
        <strain evidence="2">SpSt-1235</strain>
    </source>
</reference>
<dbReference type="InterPro" id="IPR052546">
    <property type="entry name" value="Transposase_8_domain"/>
</dbReference>
<keyword evidence="1" id="KW-0175">Coiled coil</keyword>
<accession>A0A7C2RNE0</accession>
<dbReference type="Proteomes" id="UP000885753">
    <property type="component" value="Unassembled WGS sequence"/>
</dbReference>
<dbReference type="InterPro" id="IPR002514">
    <property type="entry name" value="Transposase_8"/>
</dbReference>
<dbReference type="EMBL" id="DSEE01000493">
    <property type="protein sequence ID" value="HER40916.1"/>
    <property type="molecule type" value="Genomic_DNA"/>
</dbReference>
<evidence type="ECO:0000256" key="1">
    <source>
        <dbReference type="SAM" id="Coils"/>
    </source>
</evidence>
<dbReference type="InterPro" id="IPR036388">
    <property type="entry name" value="WH-like_DNA-bd_sf"/>
</dbReference>
<comment type="caution">
    <text evidence="2">The sequence shown here is derived from an EMBL/GenBank/DDBJ whole genome shotgun (WGS) entry which is preliminary data.</text>
</comment>
<dbReference type="InterPro" id="IPR009057">
    <property type="entry name" value="Homeodomain-like_sf"/>
</dbReference>
<dbReference type="GO" id="GO:0004803">
    <property type="term" value="F:transposase activity"/>
    <property type="evidence" value="ECO:0007669"/>
    <property type="project" value="InterPro"/>
</dbReference>
<dbReference type="GO" id="GO:0006313">
    <property type="term" value="P:DNA transposition"/>
    <property type="evidence" value="ECO:0007669"/>
    <property type="project" value="InterPro"/>
</dbReference>
<evidence type="ECO:0000313" key="2">
    <source>
        <dbReference type="EMBL" id="HER40916.1"/>
    </source>
</evidence>
<protein>
    <submittedName>
        <fullName evidence="2">Transposase</fullName>
    </submittedName>
</protein>
<proteinExistence type="predicted"/>
<dbReference type="PANTHER" id="PTHR33609">
    <property type="entry name" value="LOW CALCIUM RESPONSE LOCUS PROTEIN S"/>
    <property type="match status" value="1"/>
</dbReference>
<feature type="coiled-coil region" evidence="1">
    <location>
        <begin position="59"/>
        <end position="86"/>
    </location>
</feature>
<organism evidence="2">
    <name type="scientific">Salinimicrobium catena</name>
    <dbReference type="NCBI Taxonomy" id="390640"/>
    <lineage>
        <taxon>Bacteria</taxon>
        <taxon>Pseudomonadati</taxon>
        <taxon>Bacteroidota</taxon>
        <taxon>Flavobacteriia</taxon>
        <taxon>Flavobacteriales</taxon>
        <taxon>Flavobacteriaceae</taxon>
        <taxon>Salinimicrobium</taxon>
    </lineage>
</organism>
<name>A0A7C2RNE0_9FLAO</name>
<sequence>MAHIKRTWSVEEKESMLKDIEKIGIVEGCRKHGIYATTYYSWLEKYKSHGIEGLAGVAKKRADKDAKKLQQENNRLKKLLAEKDLELSIKDELLKKKMQQWKSESRLSTGSSRKE</sequence>
<dbReference type="Gene3D" id="1.10.10.10">
    <property type="entry name" value="Winged helix-like DNA-binding domain superfamily/Winged helix DNA-binding domain"/>
    <property type="match status" value="1"/>
</dbReference>
<dbReference type="AlphaFoldDB" id="A0A7C2RNE0"/>
<dbReference type="Pfam" id="PF01527">
    <property type="entry name" value="HTH_Tnp_1"/>
    <property type="match status" value="1"/>
</dbReference>